<feature type="transmembrane region" description="Helical" evidence="6">
    <location>
        <begin position="199"/>
        <end position="223"/>
    </location>
</feature>
<evidence type="ECO:0000256" key="4">
    <source>
        <dbReference type="ARBA" id="ARBA00023136"/>
    </source>
</evidence>
<feature type="transmembrane region" description="Helical" evidence="6">
    <location>
        <begin position="98"/>
        <end position="120"/>
    </location>
</feature>
<dbReference type="PANTHER" id="PTHR21324:SF2">
    <property type="entry name" value="EG:22E5.9 PROTEIN"/>
    <property type="match status" value="1"/>
</dbReference>
<dbReference type="GO" id="GO:0012505">
    <property type="term" value="C:endomembrane system"/>
    <property type="evidence" value="ECO:0007669"/>
    <property type="project" value="UniProtKB-SubCell"/>
</dbReference>
<proteinExistence type="predicted"/>
<dbReference type="HOGENOM" id="CLU_050573_0_0_1"/>
<name>R8BU71_PHAM7</name>
<feature type="transmembrane region" description="Helical" evidence="6">
    <location>
        <begin position="60"/>
        <end position="78"/>
    </location>
</feature>
<evidence type="ECO:0000256" key="1">
    <source>
        <dbReference type="ARBA" id="ARBA00004127"/>
    </source>
</evidence>
<evidence type="ECO:0000256" key="3">
    <source>
        <dbReference type="ARBA" id="ARBA00022989"/>
    </source>
</evidence>
<dbReference type="Proteomes" id="UP000014074">
    <property type="component" value="Unassembled WGS sequence"/>
</dbReference>
<comment type="subcellular location">
    <subcellularLocation>
        <location evidence="1">Endomembrane system</location>
        <topology evidence="1">Multi-pass membrane protein</topology>
    </subcellularLocation>
</comment>
<keyword evidence="3 6" id="KW-1133">Transmembrane helix</keyword>
<dbReference type="eggNOG" id="ENOG502RZQS">
    <property type="taxonomic scope" value="Eukaryota"/>
</dbReference>
<feature type="region of interest" description="Disordered" evidence="5">
    <location>
        <begin position="234"/>
        <end position="280"/>
    </location>
</feature>
<dbReference type="PANTHER" id="PTHR21324">
    <property type="entry name" value="FASTING-INDUCIBLE INTEGRAL MEMBRANE PROTEIN TM6P1-RELATED"/>
    <property type="match status" value="1"/>
</dbReference>
<dbReference type="OrthoDB" id="10032492at2759"/>
<evidence type="ECO:0000313" key="9">
    <source>
        <dbReference type="Proteomes" id="UP000014074"/>
    </source>
</evidence>
<feature type="transmembrane region" description="Helical" evidence="6">
    <location>
        <begin position="7"/>
        <end position="30"/>
    </location>
</feature>
<dbReference type="KEGG" id="tmn:UCRPA7_1532"/>
<dbReference type="RefSeq" id="XP_007912303.1">
    <property type="nucleotide sequence ID" value="XM_007914112.1"/>
</dbReference>
<sequence length="280" mass="31978">MLRLSYWVTPIFAGLVWLGTLLGLLLHWILDTHRKRYASMDSRQQIAYISDVGAAELKPLFIAGCVVTTIFLDLSFGADRWLRHRGRLVPNTTTGEKVLSGLTIVFALIGTAGLILLSIFDTLRHPKLHDVFLLLFIAGYVLSAIFICWEYQRLGIRNRTHTVLRVSFWIKLVFVVVEILLAIAFVACTFTKHYNPGAVIEWVIAFIFSAYIFSFYVDLWPAVYTKGQGYRYKPGTHHHRHHQKPLTTREMEEGGSDRHLNAASGQHPHNGRFSRVPNNF</sequence>
<feature type="compositionally biased region" description="Basic residues" evidence="5">
    <location>
        <begin position="234"/>
        <end position="244"/>
    </location>
</feature>
<evidence type="ECO:0000313" key="8">
    <source>
        <dbReference type="EMBL" id="EOO02927.1"/>
    </source>
</evidence>
<accession>R8BU71</accession>
<feature type="domain" description="CWH43-like N-terminal" evidence="7">
    <location>
        <begin position="6"/>
        <end position="221"/>
    </location>
</feature>
<evidence type="ECO:0000256" key="6">
    <source>
        <dbReference type="SAM" id="Phobius"/>
    </source>
</evidence>
<dbReference type="InterPro" id="IPR050911">
    <property type="entry name" value="DRAM/TMEM150_Autophagy_Mod"/>
</dbReference>
<reference evidence="9" key="1">
    <citation type="journal article" date="2013" name="Genome Announc.">
        <title>Draft genome sequence of the ascomycete Phaeoacremonium aleophilum strain UCR-PA7, a causal agent of the esca disease complex in grapevines.</title>
        <authorList>
            <person name="Blanco-Ulate B."/>
            <person name="Rolshausen P."/>
            <person name="Cantu D."/>
        </authorList>
    </citation>
    <scope>NUCLEOTIDE SEQUENCE [LARGE SCALE GENOMIC DNA]</scope>
    <source>
        <strain evidence="9">UCR-PA7</strain>
    </source>
</reference>
<organism evidence="8 9">
    <name type="scientific">Phaeoacremonium minimum (strain UCR-PA7)</name>
    <name type="common">Esca disease fungus</name>
    <name type="synonym">Togninia minima</name>
    <dbReference type="NCBI Taxonomy" id="1286976"/>
    <lineage>
        <taxon>Eukaryota</taxon>
        <taxon>Fungi</taxon>
        <taxon>Dikarya</taxon>
        <taxon>Ascomycota</taxon>
        <taxon>Pezizomycotina</taxon>
        <taxon>Sordariomycetes</taxon>
        <taxon>Sordariomycetidae</taxon>
        <taxon>Togniniales</taxon>
        <taxon>Togniniaceae</taxon>
        <taxon>Phaeoacremonium</taxon>
    </lineage>
</organism>
<dbReference type="EMBL" id="KB932883">
    <property type="protein sequence ID" value="EOO02927.1"/>
    <property type="molecule type" value="Genomic_DNA"/>
</dbReference>
<dbReference type="Pfam" id="PF10277">
    <property type="entry name" value="Frag1"/>
    <property type="match status" value="1"/>
</dbReference>
<gene>
    <name evidence="8" type="ORF">UCRPA7_1532</name>
</gene>
<evidence type="ECO:0000256" key="5">
    <source>
        <dbReference type="SAM" id="MobiDB-lite"/>
    </source>
</evidence>
<keyword evidence="4 6" id="KW-0472">Membrane</keyword>
<feature type="transmembrane region" description="Helical" evidence="6">
    <location>
        <begin position="132"/>
        <end position="151"/>
    </location>
</feature>
<dbReference type="InterPro" id="IPR019402">
    <property type="entry name" value="CWH43_N"/>
</dbReference>
<evidence type="ECO:0000256" key="2">
    <source>
        <dbReference type="ARBA" id="ARBA00022692"/>
    </source>
</evidence>
<dbReference type="GeneID" id="19321690"/>
<feature type="compositionally biased region" description="Basic and acidic residues" evidence="5">
    <location>
        <begin position="247"/>
        <end position="260"/>
    </location>
</feature>
<dbReference type="AlphaFoldDB" id="R8BU71"/>
<keyword evidence="9" id="KW-1185">Reference proteome</keyword>
<feature type="transmembrane region" description="Helical" evidence="6">
    <location>
        <begin position="163"/>
        <end position="187"/>
    </location>
</feature>
<protein>
    <submittedName>
        <fullName evidence="8">Putative frag1 dram sfk1 family protein</fullName>
    </submittedName>
</protein>
<dbReference type="GO" id="GO:0005886">
    <property type="term" value="C:plasma membrane"/>
    <property type="evidence" value="ECO:0007669"/>
    <property type="project" value="TreeGrafter"/>
</dbReference>
<evidence type="ECO:0000259" key="7">
    <source>
        <dbReference type="Pfam" id="PF10277"/>
    </source>
</evidence>
<keyword evidence="2 6" id="KW-0812">Transmembrane</keyword>